<dbReference type="Pfam" id="PF04542">
    <property type="entry name" value="Sigma70_r2"/>
    <property type="match status" value="1"/>
</dbReference>
<evidence type="ECO:0000259" key="1">
    <source>
        <dbReference type="Pfam" id="PF04542"/>
    </source>
</evidence>
<organism evidence="3 4">
    <name type="scientific">Undibacterium amnicola</name>
    <dbReference type="NCBI Taxonomy" id="1834038"/>
    <lineage>
        <taxon>Bacteria</taxon>
        <taxon>Pseudomonadati</taxon>
        <taxon>Pseudomonadota</taxon>
        <taxon>Betaproteobacteria</taxon>
        <taxon>Burkholderiales</taxon>
        <taxon>Oxalobacteraceae</taxon>
        <taxon>Undibacterium</taxon>
    </lineage>
</organism>
<name>A0ABR6XU28_9BURK</name>
<evidence type="ECO:0000313" key="3">
    <source>
        <dbReference type="EMBL" id="MBC3832995.1"/>
    </source>
</evidence>
<dbReference type="Proteomes" id="UP000643610">
    <property type="component" value="Unassembled WGS sequence"/>
</dbReference>
<protein>
    <submittedName>
        <fullName evidence="3">RNA polymerase subunit sigma-70</fullName>
    </submittedName>
</protein>
<gene>
    <name evidence="3" type="ORF">H8K33_15910</name>
</gene>
<evidence type="ECO:0000259" key="2">
    <source>
        <dbReference type="Pfam" id="PF20239"/>
    </source>
</evidence>
<proteinExistence type="predicted"/>
<dbReference type="EMBL" id="JACOFU010000007">
    <property type="protein sequence ID" value="MBC3832995.1"/>
    <property type="molecule type" value="Genomic_DNA"/>
</dbReference>
<dbReference type="InterPro" id="IPR013325">
    <property type="entry name" value="RNA_pol_sigma_r2"/>
</dbReference>
<dbReference type="Pfam" id="PF20239">
    <property type="entry name" value="DUF6596"/>
    <property type="match status" value="1"/>
</dbReference>
<dbReference type="RefSeq" id="WP_186892035.1">
    <property type="nucleotide sequence ID" value="NZ_JACOFU010000007.1"/>
</dbReference>
<accession>A0ABR6XU28</accession>
<dbReference type="PANTHER" id="PTHR47756">
    <property type="entry name" value="BLL6612 PROTEIN-RELATED"/>
    <property type="match status" value="1"/>
</dbReference>
<evidence type="ECO:0000313" key="4">
    <source>
        <dbReference type="Proteomes" id="UP000643610"/>
    </source>
</evidence>
<feature type="domain" description="RNA polymerase sigma-70 region 2" evidence="1">
    <location>
        <begin position="16"/>
        <end position="82"/>
    </location>
</feature>
<dbReference type="SUPFAM" id="SSF88946">
    <property type="entry name" value="Sigma2 domain of RNA polymerase sigma factors"/>
    <property type="match status" value="1"/>
</dbReference>
<dbReference type="InterPro" id="IPR007627">
    <property type="entry name" value="RNA_pol_sigma70_r2"/>
</dbReference>
<sequence>MLTKVDHSNPQLIAALVRRSYGRLLAMLSVRSGDLASAEDALANAFEIALNNWPAQGVPNNPEGWLFTVARRQLIDQARSAQTQQRHQEEFSYLLDEAAAECDPLAIPDQRLALMFACTHPAIDSSIRAPLMLQTLLGFDAASIASAFLVAPSNMAQRLVRAKHKIRVAGIRLIIPDQSAIADGLDSVLDAIYSVYTAAWSQTSDGDIQQGNLAEEALWLVQLLSELAPQEPEVFGLLALMLYAESRRAARHDAQGNYVPLQEQDCQHWDHDKIDQAEQYLRHASSMQRRGRFQIEAAIQSAHTVRRHQGKADWHAINKLYMQLYQLTDSPVVAINHAVALAEIIEPQIALAQLAQLCDNMDLKERLQNYQPYWAASAHLHQRCGNSDAAKHAYQLAIGLCTDQAARGFLQMRLKSVDISLS</sequence>
<dbReference type="InterPro" id="IPR046531">
    <property type="entry name" value="DUF6596"/>
</dbReference>
<dbReference type="PANTHER" id="PTHR47756:SF2">
    <property type="entry name" value="BLL6612 PROTEIN"/>
    <property type="match status" value="1"/>
</dbReference>
<keyword evidence="4" id="KW-1185">Reference proteome</keyword>
<dbReference type="Gene3D" id="1.10.1740.10">
    <property type="match status" value="1"/>
</dbReference>
<comment type="caution">
    <text evidence="3">The sequence shown here is derived from an EMBL/GenBank/DDBJ whole genome shotgun (WGS) entry which is preliminary data.</text>
</comment>
<reference evidence="3 4" key="1">
    <citation type="submission" date="2020-08" db="EMBL/GenBank/DDBJ databases">
        <title>Novel species isolated from subtropical streams in China.</title>
        <authorList>
            <person name="Lu H."/>
        </authorList>
    </citation>
    <scope>NUCLEOTIDE SEQUENCE [LARGE SCALE GENOMIC DNA]</scope>
    <source>
        <strain evidence="3 4">KCTC 52442</strain>
    </source>
</reference>
<feature type="domain" description="DUF6596" evidence="2">
    <location>
        <begin position="185"/>
        <end position="284"/>
    </location>
</feature>